<protein>
    <submittedName>
        <fullName evidence="2">BRCA1-associated RING domain protein 1</fullName>
    </submittedName>
</protein>
<reference evidence="1" key="1">
    <citation type="submission" date="2022-10" db="EMBL/GenBank/DDBJ databases">
        <authorList>
            <person name="Chen Y."/>
            <person name="Dougan E. K."/>
            <person name="Chan C."/>
            <person name="Rhodes N."/>
            <person name="Thang M."/>
        </authorList>
    </citation>
    <scope>NUCLEOTIDE SEQUENCE</scope>
</reference>
<dbReference type="OrthoDB" id="3200163at2759"/>
<accession>A0A9P1FEK2</accession>
<dbReference type="Gene3D" id="2.30.30.40">
    <property type="entry name" value="SH3 Domains"/>
    <property type="match status" value="1"/>
</dbReference>
<organism evidence="1">
    <name type="scientific">Cladocopium goreaui</name>
    <dbReference type="NCBI Taxonomy" id="2562237"/>
    <lineage>
        <taxon>Eukaryota</taxon>
        <taxon>Sar</taxon>
        <taxon>Alveolata</taxon>
        <taxon>Dinophyceae</taxon>
        <taxon>Suessiales</taxon>
        <taxon>Symbiodiniaceae</taxon>
        <taxon>Cladocopium</taxon>
    </lineage>
</organism>
<reference evidence="2 3" key="2">
    <citation type="submission" date="2024-05" db="EMBL/GenBank/DDBJ databases">
        <authorList>
            <person name="Chen Y."/>
            <person name="Shah S."/>
            <person name="Dougan E. K."/>
            <person name="Thang M."/>
            <person name="Chan C."/>
        </authorList>
    </citation>
    <scope>NUCLEOTIDE SEQUENCE [LARGE SCALE GENOMIC DNA]</scope>
</reference>
<dbReference type="EMBL" id="CAMXCT020000114">
    <property type="protein sequence ID" value="CAL1127464.1"/>
    <property type="molecule type" value="Genomic_DNA"/>
</dbReference>
<dbReference type="AlphaFoldDB" id="A0A9P1FEK2"/>
<proteinExistence type="predicted"/>
<evidence type="ECO:0000313" key="1">
    <source>
        <dbReference type="EMBL" id="CAI3974089.1"/>
    </source>
</evidence>
<keyword evidence="3" id="KW-1185">Reference proteome</keyword>
<evidence type="ECO:0000313" key="3">
    <source>
        <dbReference type="Proteomes" id="UP001152797"/>
    </source>
</evidence>
<dbReference type="Proteomes" id="UP001152797">
    <property type="component" value="Unassembled WGS sequence"/>
</dbReference>
<gene>
    <name evidence="1" type="ORF">C1SCF055_LOCUS2521</name>
</gene>
<dbReference type="EMBL" id="CAMXCT010000114">
    <property type="protein sequence ID" value="CAI3974089.1"/>
    <property type="molecule type" value="Genomic_DNA"/>
</dbReference>
<sequence>MVTGIGNDMEASAEAMTMEQMIAMKEGLEAQIKAMSKPTTDKVNSVGRFTAAANISGIDEEDPPPRRLNVGQMYQVIAKFVAVRSGPSLEAPFLRRLNQGAKVEMFEWDSSRRWRRISVECAAVMEGKPKPRLSEAQRRWATETPHWDNAKGCWVDKSKKVEVVDDAEDLVVQKDGWVLVQHPDMGLLLQALGEGDALVEEVVPVRSEGAPQERSVAAPVVVQPTTKEETFDYYWGTSSKKPVTFQATPAPPAVAQSPVIGESSFGDSQPQKPSVLGESSIAEAMLSAVGGALNEDSNDHAAEVPNVNHPKIEATRYRVVYKKVAVRKEPNTKSEALRQLPQGEIVEMYEWDETHCWRRIRILAIREAAEGGGMQETDGWMLIESPSVGRLLEEVAGDDNDDDFAG</sequence>
<name>A0A9P1FEK2_9DINO</name>
<comment type="caution">
    <text evidence="1">The sequence shown here is derived from an EMBL/GenBank/DDBJ whole genome shotgun (WGS) entry which is preliminary data.</text>
</comment>
<dbReference type="EMBL" id="CAMXCT030000114">
    <property type="protein sequence ID" value="CAL4761401.1"/>
    <property type="molecule type" value="Genomic_DNA"/>
</dbReference>
<evidence type="ECO:0000313" key="2">
    <source>
        <dbReference type="EMBL" id="CAL4761401.1"/>
    </source>
</evidence>